<dbReference type="GO" id="GO:0003677">
    <property type="term" value="F:DNA binding"/>
    <property type="evidence" value="ECO:0007669"/>
    <property type="project" value="UniProtKB-KW"/>
</dbReference>
<accession>A0AAV3Q415</accession>
<keyword evidence="2" id="KW-0238">DNA-binding</keyword>
<dbReference type="AlphaFoldDB" id="A0AAV3Q415"/>
<sequence length="146" mass="16615">MPSDKPLGANAYTIGGQQKDIDPSEPEMMSSNQPSVIINQGGMEVRITREVLEQHAVGNLETVARHLQVGKTTFQTICRNYGIGNWRSFWKPRARKTDQDSLKAAQEHIVGQNIRVFLNSRTISARPLKRLYSRYPKNRESEMITM</sequence>
<comment type="caution">
    <text evidence="7">The sequence shown here is derived from an EMBL/GenBank/DDBJ whole genome shotgun (WGS) entry which is preliminary data.</text>
</comment>
<gene>
    <name evidence="7" type="ORF">LIER_15755</name>
</gene>
<protein>
    <recommendedName>
        <fullName evidence="6">RWP-RK domain-containing protein</fullName>
    </recommendedName>
</protein>
<dbReference type="EMBL" id="BAABME010003443">
    <property type="protein sequence ID" value="GAA0158827.1"/>
    <property type="molecule type" value="Genomic_DNA"/>
</dbReference>
<evidence type="ECO:0000256" key="2">
    <source>
        <dbReference type="ARBA" id="ARBA00023125"/>
    </source>
</evidence>
<evidence type="ECO:0000256" key="3">
    <source>
        <dbReference type="ARBA" id="ARBA00023163"/>
    </source>
</evidence>
<evidence type="ECO:0000313" key="7">
    <source>
        <dbReference type="EMBL" id="GAA0158827.1"/>
    </source>
</evidence>
<organism evidence="7 8">
    <name type="scientific">Lithospermum erythrorhizon</name>
    <name type="common">Purple gromwell</name>
    <name type="synonym">Lithospermum officinale var. erythrorhizon</name>
    <dbReference type="NCBI Taxonomy" id="34254"/>
    <lineage>
        <taxon>Eukaryota</taxon>
        <taxon>Viridiplantae</taxon>
        <taxon>Streptophyta</taxon>
        <taxon>Embryophyta</taxon>
        <taxon>Tracheophyta</taxon>
        <taxon>Spermatophyta</taxon>
        <taxon>Magnoliopsida</taxon>
        <taxon>eudicotyledons</taxon>
        <taxon>Gunneridae</taxon>
        <taxon>Pentapetalae</taxon>
        <taxon>asterids</taxon>
        <taxon>lamiids</taxon>
        <taxon>Boraginales</taxon>
        <taxon>Boraginaceae</taxon>
        <taxon>Boraginoideae</taxon>
        <taxon>Lithospermeae</taxon>
        <taxon>Lithospermum</taxon>
    </lineage>
</organism>
<keyword evidence="8" id="KW-1185">Reference proteome</keyword>
<evidence type="ECO:0000313" key="8">
    <source>
        <dbReference type="Proteomes" id="UP001454036"/>
    </source>
</evidence>
<keyword evidence="4" id="KW-0539">Nucleus</keyword>
<evidence type="ECO:0000259" key="6">
    <source>
        <dbReference type="Pfam" id="PF02042"/>
    </source>
</evidence>
<feature type="region of interest" description="Disordered" evidence="5">
    <location>
        <begin position="1"/>
        <end position="30"/>
    </location>
</feature>
<keyword evidence="3" id="KW-0804">Transcription</keyword>
<dbReference type="Proteomes" id="UP001454036">
    <property type="component" value="Unassembled WGS sequence"/>
</dbReference>
<keyword evidence="1" id="KW-0805">Transcription regulation</keyword>
<evidence type="ECO:0000256" key="1">
    <source>
        <dbReference type="ARBA" id="ARBA00023015"/>
    </source>
</evidence>
<evidence type="ECO:0000256" key="4">
    <source>
        <dbReference type="ARBA" id="ARBA00023242"/>
    </source>
</evidence>
<evidence type="ECO:0000256" key="5">
    <source>
        <dbReference type="SAM" id="MobiDB-lite"/>
    </source>
</evidence>
<feature type="domain" description="RWP-RK" evidence="6">
    <location>
        <begin position="47"/>
        <end position="86"/>
    </location>
</feature>
<reference evidence="7 8" key="1">
    <citation type="submission" date="2024-01" db="EMBL/GenBank/DDBJ databases">
        <title>The complete chloroplast genome sequence of Lithospermum erythrorhizon: insights into the phylogenetic relationship among Boraginaceae species and the maternal lineages of purple gromwells.</title>
        <authorList>
            <person name="Okada T."/>
            <person name="Watanabe K."/>
        </authorList>
    </citation>
    <scope>NUCLEOTIDE SEQUENCE [LARGE SCALE GENOMIC DNA]</scope>
</reference>
<name>A0AAV3Q415_LITER</name>
<dbReference type="InterPro" id="IPR003035">
    <property type="entry name" value="RWP-RK_dom"/>
</dbReference>
<proteinExistence type="predicted"/>
<dbReference type="Pfam" id="PF02042">
    <property type="entry name" value="RWP-RK"/>
    <property type="match status" value="1"/>
</dbReference>